<dbReference type="CDD" id="cd08023">
    <property type="entry name" value="GH16_laminarinase_like"/>
    <property type="match status" value="1"/>
</dbReference>
<dbReference type="CDD" id="cd00146">
    <property type="entry name" value="PKD"/>
    <property type="match status" value="1"/>
</dbReference>
<feature type="domain" description="GH16" evidence="2">
    <location>
        <begin position="249"/>
        <end position="558"/>
    </location>
</feature>
<dbReference type="EMBL" id="JAVRHV010000004">
    <property type="protein sequence ID" value="MDT0553433.1"/>
    <property type="molecule type" value="Genomic_DNA"/>
</dbReference>
<evidence type="ECO:0000313" key="3">
    <source>
        <dbReference type="EMBL" id="MDT0553433.1"/>
    </source>
</evidence>
<gene>
    <name evidence="3" type="ORF">RM519_09275</name>
</gene>
<dbReference type="PANTHER" id="PTHR10963">
    <property type="entry name" value="GLYCOSYL HYDROLASE-RELATED"/>
    <property type="match status" value="1"/>
</dbReference>
<protein>
    <submittedName>
        <fullName evidence="3">Family 16 glycosylhydrolase</fullName>
    </submittedName>
</protein>
<dbReference type="Proteomes" id="UP001252186">
    <property type="component" value="Unassembled WGS sequence"/>
</dbReference>
<dbReference type="PROSITE" id="PS51762">
    <property type="entry name" value="GH16_2"/>
    <property type="match status" value="1"/>
</dbReference>
<dbReference type="SUPFAM" id="SSF49899">
    <property type="entry name" value="Concanavalin A-like lectins/glucanases"/>
    <property type="match status" value="1"/>
</dbReference>
<dbReference type="SUPFAM" id="SSF49299">
    <property type="entry name" value="PKD domain"/>
    <property type="match status" value="1"/>
</dbReference>
<organism evidence="3 4">
    <name type="scientific">Urechidicola vernalis</name>
    <dbReference type="NCBI Taxonomy" id="3075600"/>
    <lineage>
        <taxon>Bacteria</taxon>
        <taxon>Pseudomonadati</taxon>
        <taxon>Bacteroidota</taxon>
        <taxon>Flavobacteriia</taxon>
        <taxon>Flavobacteriales</taxon>
        <taxon>Flavobacteriaceae</taxon>
        <taxon>Urechidicola</taxon>
    </lineage>
</organism>
<sequence length="558" mass="61135">MKIFSLRYICSFLVMLTFFSCEEDDAIIGDITAATNVVVQAEIVGAYDNFPDGDGSGLVIFTITAEDAITYQINFGDGLKELVPTGKITHRYSGNPGVNTYTVTVNAIGTGGLASTVSISIDVFSSFDNQEVKDLLTGGQGASKTWYLDAEKVGHLGVGPAYAGIDGAWWWPKWYEAQPYEKCNDDASSCFCNDELTFSLDAENQLTYVLDNMGATFFNKAHSGLGGDDVCLDYDSSGTSIVSLAPSSVDWSTVEDPDFESTETVMNFSDDKFMGYYVSSSSYEIISISETEMYVRTIDGLDSALAWYLRYTTTPGSGSEELDVIYTDLVWQDEFEMDGLPDTANWTYDLGAGGWGNNESQFYTDRSNNSKVENGALIITAKREDFGGENFTSARLKSQGLQEFQYGRIDISAKLPEGGGTWPALWMLGANFETVGWPTCGEIDIMEHVGNNPGYVQSAIHTPSSFGNTVNKGGADILNQSSEYHLYSVNWSPNQISFLVDDEIIYTYNPGIKDLATWPFDAPQFLILNIAMGGTLGGTIDPGFVESTMEIDYIRVYQ</sequence>
<keyword evidence="4" id="KW-1185">Reference proteome</keyword>
<evidence type="ECO:0000256" key="1">
    <source>
        <dbReference type="ARBA" id="ARBA00006865"/>
    </source>
</evidence>
<evidence type="ECO:0000313" key="4">
    <source>
        <dbReference type="Proteomes" id="UP001252186"/>
    </source>
</evidence>
<name>A0ABU2Y5F1_9FLAO</name>
<dbReference type="InterPro" id="IPR035986">
    <property type="entry name" value="PKD_dom_sf"/>
</dbReference>
<accession>A0ABU2Y5F1</accession>
<evidence type="ECO:0000259" key="2">
    <source>
        <dbReference type="PROSITE" id="PS51762"/>
    </source>
</evidence>
<dbReference type="Pfam" id="PF00722">
    <property type="entry name" value="Glyco_hydro_16"/>
    <property type="match status" value="1"/>
</dbReference>
<dbReference type="InterPro" id="IPR013783">
    <property type="entry name" value="Ig-like_fold"/>
</dbReference>
<reference evidence="3 4" key="1">
    <citation type="submission" date="2023-09" db="EMBL/GenBank/DDBJ databases">
        <authorList>
            <person name="Rey-Velasco X."/>
        </authorList>
    </citation>
    <scope>NUCLEOTIDE SEQUENCE [LARGE SCALE GENOMIC DNA]</scope>
    <source>
        <strain evidence="3 4">P050</strain>
    </source>
</reference>
<proteinExistence type="inferred from homology"/>
<dbReference type="Gene3D" id="2.60.120.200">
    <property type="match status" value="1"/>
</dbReference>
<dbReference type="PANTHER" id="PTHR10963:SF55">
    <property type="entry name" value="GLYCOSIDE HYDROLASE FAMILY 16 PROTEIN"/>
    <property type="match status" value="1"/>
</dbReference>
<dbReference type="Gene3D" id="2.60.40.10">
    <property type="entry name" value="Immunoglobulins"/>
    <property type="match status" value="1"/>
</dbReference>
<comment type="caution">
    <text evidence="3">The sequence shown here is derived from an EMBL/GenBank/DDBJ whole genome shotgun (WGS) entry which is preliminary data.</text>
</comment>
<comment type="similarity">
    <text evidence="1">Belongs to the glycosyl hydrolase 16 family.</text>
</comment>
<dbReference type="InterPro" id="IPR000757">
    <property type="entry name" value="Beta-glucanase-like"/>
</dbReference>
<dbReference type="RefSeq" id="WP_311593450.1">
    <property type="nucleotide sequence ID" value="NZ_JAVRHV010000004.1"/>
</dbReference>
<dbReference type="InterPro" id="IPR050546">
    <property type="entry name" value="Glycosyl_Hydrlase_16"/>
</dbReference>
<dbReference type="InterPro" id="IPR013320">
    <property type="entry name" value="ConA-like_dom_sf"/>
</dbReference>
<dbReference type="PROSITE" id="PS51257">
    <property type="entry name" value="PROKAR_LIPOPROTEIN"/>
    <property type="match status" value="1"/>
</dbReference>